<feature type="compositionally biased region" description="Basic and acidic residues" evidence="5">
    <location>
        <begin position="245"/>
        <end position="259"/>
    </location>
</feature>
<feature type="region of interest" description="Disordered" evidence="5">
    <location>
        <begin position="234"/>
        <end position="268"/>
    </location>
</feature>
<comment type="caution">
    <text evidence="8">The sequence shown here is derived from an EMBL/GenBank/DDBJ whole genome shotgun (WGS) entry which is preliminary data.</text>
</comment>
<dbReference type="Proteomes" id="UP000813462">
    <property type="component" value="Unassembled WGS sequence"/>
</dbReference>
<dbReference type="InterPro" id="IPR003656">
    <property type="entry name" value="Znf_BED"/>
</dbReference>
<accession>A0A978UI38</accession>
<evidence type="ECO:0000256" key="2">
    <source>
        <dbReference type="ARBA" id="ARBA00022771"/>
    </source>
</evidence>
<keyword evidence="3" id="KW-0862">Zinc</keyword>
<evidence type="ECO:0000256" key="4">
    <source>
        <dbReference type="PROSITE-ProRule" id="PRU00042"/>
    </source>
</evidence>
<evidence type="ECO:0000256" key="3">
    <source>
        <dbReference type="ARBA" id="ARBA00022833"/>
    </source>
</evidence>
<evidence type="ECO:0000313" key="8">
    <source>
        <dbReference type="EMBL" id="KAH7514469.1"/>
    </source>
</evidence>
<feature type="domain" description="BED-type" evidence="7">
    <location>
        <begin position="2"/>
        <end position="57"/>
    </location>
</feature>
<dbReference type="EMBL" id="JAEACU010000011">
    <property type="protein sequence ID" value="KAH7514469.1"/>
    <property type="molecule type" value="Genomic_DNA"/>
</dbReference>
<dbReference type="PANTHER" id="PTHR46951:SF2">
    <property type="entry name" value="BED-TYPE DOMAIN-CONTAINING PROTEIN"/>
    <property type="match status" value="1"/>
</dbReference>
<name>A0A978UI38_ZIZJJ</name>
<keyword evidence="1" id="KW-0479">Metal-binding</keyword>
<dbReference type="Pfam" id="PF02892">
    <property type="entry name" value="zf-BED"/>
    <property type="match status" value="1"/>
</dbReference>
<dbReference type="InterPro" id="IPR013087">
    <property type="entry name" value="Znf_C2H2_type"/>
</dbReference>
<proteinExistence type="predicted"/>
<evidence type="ECO:0000259" key="6">
    <source>
        <dbReference type="PROSITE" id="PS50157"/>
    </source>
</evidence>
<dbReference type="GO" id="GO:0003677">
    <property type="term" value="F:DNA binding"/>
    <property type="evidence" value="ECO:0007669"/>
    <property type="project" value="InterPro"/>
</dbReference>
<dbReference type="GO" id="GO:0008270">
    <property type="term" value="F:zinc ion binding"/>
    <property type="evidence" value="ECO:0007669"/>
    <property type="project" value="UniProtKB-KW"/>
</dbReference>
<organism evidence="8 9">
    <name type="scientific">Ziziphus jujuba var. spinosa</name>
    <dbReference type="NCBI Taxonomy" id="714518"/>
    <lineage>
        <taxon>Eukaryota</taxon>
        <taxon>Viridiplantae</taxon>
        <taxon>Streptophyta</taxon>
        <taxon>Embryophyta</taxon>
        <taxon>Tracheophyta</taxon>
        <taxon>Spermatophyta</taxon>
        <taxon>Magnoliopsida</taxon>
        <taxon>eudicotyledons</taxon>
        <taxon>Gunneridae</taxon>
        <taxon>Pentapetalae</taxon>
        <taxon>rosids</taxon>
        <taxon>fabids</taxon>
        <taxon>Rosales</taxon>
        <taxon>Rhamnaceae</taxon>
        <taxon>Paliureae</taxon>
        <taxon>Ziziphus</taxon>
    </lineage>
</organism>
<dbReference type="PANTHER" id="PTHR46951">
    <property type="entry name" value="BED-TYPE DOMAIN-CONTAINING PROTEIN"/>
    <property type="match status" value="1"/>
</dbReference>
<dbReference type="PROSITE" id="PS00028">
    <property type="entry name" value="ZINC_FINGER_C2H2_1"/>
    <property type="match status" value="1"/>
</dbReference>
<dbReference type="AlphaFoldDB" id="A0A978UI38"/>
<dbReference type="PROSITE" id="PS50157">
    <property type="entry name" value="ZINC_FINGER_C2H2_2"/>
    <property type="match status" value="1"/>
</dbReference>
<keyword evidence="2 4" id="KW-0863">Zinc-finger</keyword>
<evidence type="ECO:0000256" key="1">
    <source>
        <dbReference type="ARBA" id="ARBA00022723"/>
    </source>
</evidence>
<dbReference type="PROSITE" id="PS50808">
    <property type="entry name" value="ZF_BED"/>
    <property type="match status" value="1"/>
</dbReference>
<evidence type="ECO:0000313" key="9">
    <source>
        <dbReference type="Proteomes" id="UP000813462"/>
    </source>
</evidence>
<protein>
    <recommendedName>
        <fullName evidence="10">BED-type domain-containing protein</fullName>
    </recommendedName>
</protein>
<reference evidence="8" key="1">
    <citation type="journal article" date="2021" name="Front. Plant Sci.">
        <title>Chromosome-Scale Genome Assembly for Chinese Sour Jujube and Insights Into Its Genome Evolution and Domestication Signature.</title>
        <authorList>
            <person name="Shen L.-Y."/>
            <person name="Luo H."/>
            <person name="Wang X.-L."/>
            <person name="Wang X.-M."/>
            <person name="Qiu X.-J."/>
            <person name="Liu H."/>
            <person name="Zhou S.-S."/>
            <person name="Jia K.-H."/>
            <person name="Nie S."/>
            <person name="Bao Y.-T."/>
            <person name="Zhang R.-G."/>
            <person name="Yun Q.-Z."/>
            <person name="Chai Y.-H."/>
            <person name="Lu J.-Y."/>
            <person name="Li Y."/>
            <person name="Zhao S.-W."/>
            <person name="Mao J.-F."/>
            <person name="Jia S.-G."/>
            <person name="Mao Y.-M."/>
        </authorList>
    </citation>
    <scope>NUCLEOTIDE SEQUENCE</scope>
    <source>
        <strain evidence="8">AT0</strain>
        <tissue evidence="8">Leaf</tissue>
    </source>
</reference>
<evidence type="ECO:0000256" key="5">
    <source>
        <dbReference type="SAM" id="MobiDB-lite"/>
    </source>
</evidence>
<feature type="domain" description="C2H2-type" evidence="6">
    <location>
        <begin position="20"/>
        <end position="49"/>
    </location>
</feature>
<sequence>MYFKDFAWNYVREISGEKYIRCKLCDQIFRGGVNRLKHHLAGTHHGMKPCSKVSGDVRLECRTALSNSEDQKFKRNQSFEEFGMGQNSTSMVFKYLGKKAKATVLFDPNFWPHVAHCIKATFALVSILRGVNSEERPARAYIYKLMNSAIENIAFNCAGNAAKYKPVWNRIDARWTPQPYHPLHAAGYYLNLNFAMKLGSYDQAKGEDLFNVDAIRNVSLKPCESGGDVCRQKIDGGHSYSSQTKYDDISGKGKDKEIYSRSANEEVS</sequence>
<evidence type="ECO:0008006" key="10">
    <source>
        <dbReference type="Google" id="ProtNLM"/>
    </source>
</evidence>
<evidence type="ECO:0000259" key="7">
    <source>
        <dbReference type="PROSITE" id="PS50808"/>
    </source>
</evidence>
<gene>
    <name evidence="8" type="ORF">FEM48_Zijuj11G0092900</name>
</gene>